<dbReference type="SUPFAM" id="SSF103473">
    <property type="entry name" value="MFS general substrate transporter"/>
    <property type="match status" value="1"/>
</dbReference>
<gene>
    <name evidence="11" type="ORF">MELIAE_LOCUS6759</name>
</gene>
<reference evidence="11" key="1">
    <citation type="submission" date="2021-12" db="EMBL/GenBank/DDBJ databases">
        <authorList>
            <person name="King R."/>
        </authorList>
    </citation>
    <scope>NUCLEOTIDE SEQUENCE</scope>
</reference>
<evidence type="ECO:0000256" key="1">
    <source>
        <dbReference type="ARBA" id="ARBA00004651"/>
    </source>
</evidence>
<dbReference type="PROSITE" id="PS00216">
    <property type="entry name" value="SUGAR_TRANSPORT_1"/>
    <property type="match status" value="2"/>
</dbReference>
<feature type="transmembrane region" description="Helical" evidence="9">
    <location>
        <begin position="145"/>
        <end position="164"/>
    </location>
</feature>
<evidence type="ECO:0000256" key="6">
    <source>
        <dbReference type="ARBA" id="ARBA00022989"/>
    </source>
</evidence>
<keyword evidence="4" id="KW-0762">Sugar transport</keyword>
<protein>
    <recommendedName>
        <fullName evidence="10">Major facilitator superfamily (MFS) profile domain-containing protein</fullName>
    </recommendedName>
</protein>
<evidence type="ECO:0000256" key="8">
    <source>
        <dbReference type="ARBA" id="ARBA00023180"/>
    </source>
</evidence>
<evidence type="ECO:0000256" key="3">
    <source>
        <dbReference type="ARBA" id="ARBA00022475"/>
    </source>
</evidence>
<keyword evidence="2" id="KW-0813">Transport</keyword>
<dbReference type="InterPro" id="IPR005828">
    <property type="entry name" value="MFS_sugar_transport-like"/>
</dbReference>
<accession>A0A9P0FI87</accession>
<dbReference type="EMBL" id="OV121135">
    <property type="protein sequence ID" value="CAH0555377.1"/>
    <property type="molecule type" value="Genomic_DNA"/>
</dbReference>
<evidence type="ECO:0000256" key="4">
    <source>
        <dbReference type="ARBA" id="ARBA00022597"/>
    </source>
</evidence>
<keyword evidence="8" id="KW-0325">Glycoprotein</keyword>
<dbReference type="Pfam" id="PF00083">
    <property type="entry name" value="Sugar_tr"/>
    <property type="match status" value="1"/>
</dbReference>
<dbReference type="PRINTS" id="PR00171">
    <property type="entry name" value="SUGRTRNSPORT"/>
</dbReference>
<dbReference type="OrthoDB" id="6133115at2759"/>
<evidence type="ECO:0000256" key="2">
    <source>
        <dbReference type="ARBA" id="ARBA00022448"/>
    </source>
</evidence>
<dbReference type="InterPro" id="IPR003663">
    <property type="entry name" value="Sugar/inositol_transpt"/>
</dbReference>
<keyword evidence="6 9" id="KW-1133">Transmembrane helix</keyword>
<feature type="transmembrane region" description="Helical" evidence="9">
    <location>
        <begin position="389"/>
        <end position="408"/>
    </location>
</feature>
<keyword evidence="5 9" id="KW-0812">Transmembrane</keyword>
<dbReference type="InterPro" id="IPR050549">
    <property type="entry name" value="MFS_Trehalose_Transporter"/>
</dbReference>
<keyword evidence="7 9" id="KW-0472">Membrane</keyword>
<evidence type="ECO:0000256" key="5">
    <source>
        <dbReference type="ARBA" id="ARBA00022692"/>
    </source>
</evidence>
<feature type="transmembrane region" description="Helical" evidence="9">
    <location>
        <begin position="253"/>
        <end position="274"/>
    </location>
</feature>
<dbReference type="Proteomes" id="UP001154078">
    <property type="component" value="Chromosome 4"/>
</dbReference>
<evidence type="ECO:0000313" key="11">
    <source>
        <dbReference type="EMBL" id="CAH0555377.1"/>
    </source>
</evidence>
<dbReference type="AlphaFoldDB" id="A0A9P0FI87"/>
<dbReference type="GO" id="GO:0005886">
    <property type="term" value="C:plasma membrane"/>
    <property type="evidence" value="ECO:0007669"/>
    <property type="project" value="UniProtKB-SubCell"/>
</dbReference>
<dbReference type="Gene3D" id="1.20.1250.20">
    <property type="entry name" value="MFS general substrate transporter like domains"/>
    <property type="match status" value="1"/>
</dbReference>
<feature type="transmembrane region" description="Helical" evidence="9">
    <location>
        <begin position="170"/>
        <end position="191"/>
    </location>
</feature>
<evidence type="ECO:0000256" key="7">
    <source>
        <dbReference type="ARBA" id="ARBA00023136"/>
    </source>
</evidence>
<dbReference type="FunFam" id="1.20.1250.20:FF:000218">
    <property type="entry name" value="facilitated trehalose transporter Tret1"/>
    <property type="match status" value="1"/>
</dbReference>
<feature type="transmembrane region" description="Helical" evidence="9">
    <location>
        <begin position="64"/>
        <end position="81"/>
    </location>
</feature>
<sequence>MKEPGKESIFKGTSSQIVAVLICTFSAISDGMQYAWTAPVVPILRGPDSPLPITEDEAGWLEKIYLIGGICGLPVTMLLVDRIGRKRTLMCAATSSLTGWVLIAAANRIEYLYVARFCTGLAQDVAFVSAPMYVAEVAEQKIRGFLAGVMSLMQLFGILVIYIAAPYGSFFTSAIIGCVNLAMQLIGFNFIPESPYFLLSVGKNEEAKKALLRLRGAENVDKEMADITKAVQRQNAEPGRLQDLILVKSNRKAIIIMAILNASQHFSSLTVMLMNLHSILEAGKSVYLPPVESAIVFAASMLLACFFAGFFIDKYGRKVLLTFSCICSSLVVLALAIYFTLQRQGVDVTGASWIPTVSVMVYAAVFRTGLGIIPLVLTSEIFPTKLKAFGMTVSDAIYLSCGIISLEVYQVLGDNYGLDVPFYVFSLCSLLAAGFCLFYIPETKGKSLEEIQFMLKGEPYPHKDNKGNENASFEDSHL</sequence>
<evidence type="ECO:0000313" key="12">
    <source>
        <dbReference type="Proteomes" id="UP001154078"/>
    </source>
</evidence>
<dbReference type="PANTHER" id="PTHR48021">
    <property type="match status" value="1"/>
</dbReference>
<organism evidence="11 12">
    <name type="scientific">Brassicogethes aeneus</name>
    <name type="common">Rape pollen beetle</name>
    <name type="synonym">Meligethes aeneus</name>
    <dbReference type="NCBI Taxonomy" id="1431903"/>
    <lineage>
        <taxon>Eukaryota</taxon>
        <taxon>Metazoa</taxon>
        <taxon>Ecdysozoa</taxon>
        <taxon>Arthropoda</taxon>
        <taxon>Hexapoda</taxon>
        <taxon>Insecta</taxon>
        <taxon>Pterygota</taxon>
        <taxon>Neoptera</taxon>
        <taxon>Endopterygota</taxon>
        <taxon>Coleoptera</taxon>
        <taxon>Polyphaga</taxon>
        <taxon>Cucujiformia</taxon>
        <taxon>Nitidulidae</taxon>
        <taxon>Meligethinae</taxon>
        <taxon>Brassicogethes</taxon>
    </lineage>
</organism>
<feature type="transmembrane region" description="Helical" evidence="9">
    <location>
        <begin position="420"/>
        <end position="440"/>
    </location>
</feature>
<keyword evidence="3" id="KW-1003">Cell membrane</keyword>
<feature type="transmembrane region" description="Helical" evidence="9">
    <location>
        <begin position="353"/>
        <end position="377"/>
    </location>
</feature>
<feature type="transmembrane region" description="Helical" evidence="9">
    <location>
        <begin position="294"/>
        <end position="312"/>
    </location>
</feature>
<dbReference type="InterPro" id="IPR020846">
    <property type="entry name" value="MFS_dom"/>
</dbReference>
<dbReference type="PROSITE" id="PS50850">
    <property type="entry name" value="MFS"/>
    <property type="match status" value="1"/>
</dbReference>
<proteinExistence type="predicted"/>
<dbReference type="InterPro" id="IPR005829">
    <property type="entry name" value="Sugar_transporter_CS"/>
</dbReference>
<evidence type="ECO:0000259" key="10">
    <source>
        <dbReference type="PROSITE" id="PS50850"/>
    </source>
</evidence>
<feature type="domain" description="Major facilitator superfamily (MFS) profile" evidence="10">
    <location>
        <begin position="19"/>
        <end position="444"/>
    </location>
</feature>
<evidence type="ECO:0000256" key="9">
    <source>
        <dbReference type="SAM" id="Phobius"/>
    </source>
</evidence>
<feature type="transmembrane region" description="Helical" evidence="9">
    <location>
        <begin position="319"/>
        <end position="341"/>
    </location>
</feature>
<dbReference type="PANTHER" id="PTHR48021:SF46">
    <property type="entry name" value="MAJOR FACILITATOR SUPERFAMILY (MFS) PROFILE DOMAIN-CONTAINING PROTEIN"/>
    <property type="match status" value="1"/>
</dbReference>
<comment type="subcellular location">
    <subcellularLocation>
        <location evidence="1">Cell membrane</location>
        <topology evidence="1">Multi-pass membrane protein</topology>
    </subcellularLocation>
</comment>
<dbReference type="GO" id="GO:0022857">
    <property type="term" value="F:transmembrane transporter activity"/>
    <property type="evidence" value="ECO:0007669"/>
    <property type="project" value="InterPro"/>
</dbReference>
<keyword evidence="12" id="KW-1185">Reference proteome</keyword>
<dbReference type="InterPro" id="IPR036259">
    <property type="entry name" value="MFS_trans_sf"/>
</dbReference>
<name>A0A9P0FI87_BRAAE</name>